<proteinExistence type="predicted"/>
<feature type="compositionally biased region" description="Polar residues" evidence="9">
    <location>
        <begin position="623"/>
        <end position="639"/>
    </location>
</feature>
<feature type="compositionally biased region" description="Polar residues" evidence="9">
    <location>
        <begin position="698"/>
        <end position="707"/>
    </location>
</feature>
<keyword evidence="6" id="KW-0418">Kinase</keyword>
<evidence type="ECO:0000256" key="4">
    <source>
        <dbReference type="ARBA" id="ARBA00022729"/>
    </source>
</evidence>
<name>A0A3B0V7Q9_9ZZZZ</name>
<dbReference type="InterPro" id="IPR008984">
    <property type="entry name" value="SMAD_FHA_dom_sf"/>
</dbReference>
<dbReference type="SUPFAM" id="SSF49879">
    <property type="entry name" value="SMAD/FHA domain"/>
    <property type="match status" value="1"/>
</dbReference>
<keyword evidence="10" id="KW-0472">Membrane</keyword>
<dbReference type="SMART" id="SM00240">
    <property type="entry name" value="FHA"/>
    <property type="match status" value="1"/>
</dbReference>
<dbReference type="InterPro" id="IPR008271">
    <property type="entry name" value="Ser/Thr_kinase_AS"/>
</dbReference>
<evidence type="ECO:0000256" key="1">
    <source>
        <dbReference type="ARBA" id="ARBA00004613"/>
    </source>
</evidence>
<dbReference type="Gene3D" id="1.10.510.10">
    <property type="entry name" value="Transferase(Phosphotransferase) domain 1"/>
    <property type="match status" value="1"/>
</dbReference>
<dbReference type="Pfam" id="PF00069">
    <property type="entry name" value="Pkinase"/>
    <property type="match status" value="1"/>
</dbReference>
<dbReference type="GO" id="GO:0004674">
    <property type="term" value="F:protein serine/threonine kinase activity"/>
    <property type="evidence" value="ECO:0007669"/>
    <property type="project" value="TreeGrafter"/>
</dbReference>
<feature type="domain" description="Protein kinase" evidence="12">
    <location>
        <begin position="1"/>
        <end position="154"/>
    </location>
</feature>
<dbReference type="EMBL" id="UOEU01000759">
    <property type="protein sequence ID" value="VAW39668.1"/>
    <property type="molecule type" value="Genomic_DNA"/>
</dbReference>
<evidence type="ECO:0000256" key="8">
    <source>
        <dbReference type="ARBA" id="ARBA00022840"/>
    </source>
</evidence>
<evidence type="ECO:0000256" key="3">
    <source>
        <dbReference type="ARBA" id="ARBA00022679"/>
    </source>
</evidence>
<feature type="compositionally biased region" description="Acidic residues" evidence="9">
    <location>
        <begin position="686"/>
        <end position="696"/>
    </location>
</feature>
<evidence type="ECO:0000256" key="5">
    <source>
        <dbReference type="ARBA" id="ARBA00022741"/>
    </source>
</evidence>
<dbReference type="Gene3D" id="2.60.40.10">
    <property type="entry name" value="Immunoglobulins"/>
    <property type="match status" value="1"/>
</dbReference>
<dbReference type="InterPro" id="IPR013783">
    <property type="entry name" value="Ig-like_fold"/>
</dbReference>
<keyword evidence="3" id="KW-0808">Transferase</keyword>
<feature type="domain" description="FHA" evidence="11">
    <location>
        <begin position="226"/>
        <end position="275"/>
    </location>
</feature>
<evidence type="ECO:0000256" key="6">
    <source>
        <dbReference type="ARBA" id="ARBA00022777"/>
    </source>
</evidence>
<keyword evidence="8" id="KW-0067">ATP-binding</keyword>
<dbReference type="InterPro" id="IPR000253">
    <property type="entry name" value="FHA_dom"/>
</dbReference>
<evidence type="ECO:0000256" key="10">
    <source>
        <dbReference type="SAM" id="Phobius"/>
    </source>
</evidence>
<gene>
    <name evidence="13" type="ORF">MNBD_CHLOROFLEXI01-972</name>
</gene>
<dbReference type="PANTHER" id="PTHR43289">
    <property type="entry name" value="MITOGEN-ACTIVATED PROTEIN KINASE KINASE KINASE 20-RELATED"/>
    <property type="match status" value="1"/>
</dbReference>
<dbReference type="Pfam" id="PF18884">
    <property type="entry name" value="TSP3_bac"/>
    <property type="match status" value="4"/>
</dbReference>
<dbReference type="PANTHER" id="PTHR43289:SF6">
    <property type="entry name" value="SERINE_THREONINE-PROTEIN KINASE NEKL-3"/>
    <property type="match status" value="1"/>
</dbReference>
<dbReference type="InterPro" id="IPR000719">
    <property type="entry name" value="Prot_kinase_dom"/>
</dbReference>
<reference evidence="13" key="1">
    <citation type="submission" date="2018-06" db="EMBL/GenBank/DDBJ databases">
        <authorList>
            <person name="Zhirakovskaya E."/>
        </authorList>
    </citation>
    <scope>NUCLEOTIDE SEQUENCE</scope>
</reference>
<keyword evidence="4" id="KW-0732">Signal</keyword>
<evidence type="ECO:0000256" key="9">
    <source>
        <dbReference type="SAM" id="MobiDB-lite"/>
    </source>
</evidence>
<keyword evidence="7" id="KW-0106">Calcium</keyword>
<dbReference type="PROSITE" id="PS00108">
    <property type="entry name" value="PROTEIN_KINASE_ST"/>
    <property type="match status" value="1"/>
</dbReference>
<comment type="subcellular location">
    <subcellularLocation>
        <location evidence="1">Secreted</location>
    </subcellularLocation>
</comment>
<feature type="region of interest" description="Disordered" evidence="9">
    <location>
        <begin position="610"/>
        <end position="769"/>
    </location>
</feature>
<dbReference type="PROSITE" id="PS50011">
    <property type="entry name" value="PROTEIN_KINASE_DOM"/>
    <property type="match status" value="1"/>
</dbReference>
<keyword evidence="10" id="KW-1133">Transmembrane helix</keyword>
<sequence length="1000" mass="106570">HRQGVVHRDIKPDNILITQLEQPSRPDELPIRAKVTDFGLAKLLEGGIETQSGTFMGTLPYMSPEQALASASLDGRSDIYSLGVVLYQLATGRLPFDIKTPTDAVMKHMHETPPPPRHIQPGLPMAVQNVIIKALAKQPEDRYQTAEAFAAALRRATSGLTEKDVTIFATAAEEEMVSVLTQLHDEMIVERPSQMSPALTSSPNEKLIISQKGEPPRTIKLEGEPLLLGRSESCEITLPADGISRHHARMERTSSGWQISDLGSTNGTFLDEVKLLPNVPEPWSEGQTVRIGPFFLQLRGSSQPATAVAPPRKTEPLVTAPAPTYQPPAATTPISHPPGSTQIQSSSGRLSLVVHPTNTEVSPGQTAQIQVEMRNQGSSTDHFSLRLEGLPAAWATVPDEAIQIMPETQSALPITLHPPRDSQAHSGQHRYRLIVQSESNPAEQAAVSGTVTIRPFTQFAIDMRPRELTNNGTCRILVRNESNTETTYSLSGSDPAQAIQFEQPRQQITVPAGGRDTVDFQVGAAQRPFTGNPRTDPFTIQVSGGQESQAVQGKLTTKPIIPGWLLPIFGILMVILCISLAAAYATFNGRNQDATATAVAQAALIASQTETAQASSDSDGDGLSNSQETDVTQTDPNNPDSDGDGLSDGDEVNNIGTDPNNPDSDGDGLNDGDEATWNADPLNPDTDGDSLPDGDEVQNGTDPNNPDTDGDGQPDNEDPAPGELPTPTATETPTATPTATSTNAPTATSTPMATPTFTPSATATPSATPVPPGVWNGSWLSSCEFLDCGSVTLNHNLGEETVSGTFSDGDGTIVGIIEENRLTGTWSFAGENGTIDFWLSADGNNWIGNWNKTAAWCGYRGGEPEPTPCGVATWYGDWTTDCSPAICGDLTLTQNGTEVEGSYADGEGTIEATASNTTLTGTWTRNATSDSIQFFALENGDRFSGNYNGDFGWCGRRAGADFPDPCLNEGLIVFPIFPIIVVTLQPFLPPIIFPTATPTP</sequence>
<feature type="compositionally biased region" description="Acidic residues" evidence="9">
    <location>
        <begin position="708"/>
        <end position="720"/>
    </location>
</feature>
<feature type="compositionally biased region" description="Low complexity" evidence="9">
    <location>
        <begin position="725"/>
        <end position="767"/>
    </location>
</feature>
<evidence type="ECO:0000256" key="2">
    <source>
        <dbReference type="ARBA" id="ARBA00022525"/>
    </source>
</evidence>
<dbReference type="CDD" id="cd00060">
    <property type="entry name" value="FHA"/>
    <property type="match status" value="1"/>
</dbReference>
<evidence type="ECO:0000313" key="13">
    <source>
        <dbReference type="EMBL" id="VAW39668.1"/>
    </source>
</evidence>
<dbReference type="Gene3D" id="2.60.200.20">
    <property type="match status" value="1"/>
</dbReference>
<dbReference type="AlphaFoldDB" id="A0A3B0V7Q9"/>
<dbReference type="PROSITE" id="PS50006">
    <property type="entry name" value="FHA_DOMAIN"/>
    <property type="match status" value="1"/>
</dbReference>
<keyword evidence="5" id="KW-0547">Nucleotide-binding</keyword>
<dbReference type="InterPro" id="IPR059100">
    <property type="entry name" value="TSP3_bac"/>
</dbReference>
<dbReference type="SUPFAM" id="SSF56112">
    <property type="entry name" value="Protein kinase-like (PK-like)"/>
    <property type="match status" value="1"/>
</dbReference>
<dbReference type="Pfam" id="PF00498">
    <property type="entry name" value="FHA"/>
    <property type="match status" value="1"/>
</dbReference>
<evidence type="ECO:0000259" key="11">
    <source>
        <dbReference type="PROSITE" id="PS50006"/>
    </source>
</evidence>
<feature type="compositionally biased region" description="Acidic residues" evidence="9">
    <location>
        <begin position="664"/>
        <end position="674"/>
    </location>
</feature>
<protein>
    <submittedName>
        <fullName evidence="13">Internalin, putative</fullName>
    </submittedName>
</protein>
<dbReference type="GO" id="GO:0005524">
    <property type="term" value="F:ATP binding"/>
    <property type="evidence" value="ECO:0007669"/>
    <property type="project" value="UniProtKB-KW"/>
</dbReference>
<dbReference type="InterPro" id="IPR011009">
    <property type="entry name" value="Kinase-like_dom_sf"/>
</dbReference>
<keyword evidence="2" id="KW-0964">Secreted</keyword>
<dbReference type="SMART" id="SM00220">
    <property type="entry name" value="S_TKc"/>
    <property type="match status" value="1"/>
</dbReference>
<feature type="compositionally biased region" description="Polar residues" evidence="9">
    <location>
        <begin position="654"/>
        <end position="663"/>
    </location>
</feature>
<feature type="non-terminal residue" evidence="13">
    <location>
        <position position="1"/>
    </location>
</feature>
<evidence type="ECO:0000256" key="7">
    <source>
        <dbReference type="ARBA" id="ARBA00022837"/>
    </source>
</evidence>
<feature type="transmembrane region" description="Helical" evidence="10">
    <location>
        <begin position="564"/>
        <end position="587"/>
    </location>
</feature>
<keyword evidence="10" id="KW-0812">Transmembrane</keyword>
<dbReference type="CDD" id="cd14014">
    <property type="entry name" value="STKc_PknB_like"/>
    <property type="match status" value="1"/>
</dbReference>
<evidence type="ECO:0000259" key="12">
    <source>
        <dbReference type="PROSITE" id="PS50011"/>
    </source>
</evidence>
<accession>A0A3B0V7Q9</accession>
<feature type="compositionally biased region" description="Acidic residues" evidence="9">
    <location>
        <begin position="641"/>
        <end position="651"/>
    </location>
</feature>
<organism evidence="13">
    <name type="scientific">hydrothermal vent metagenome</name>
    <dbReference type="NCBI Taxonomy" id="652676"/>
    <lineage>
        <taxon>unclassified sequences</taxon>
        <taxon>metagenomes</taxon>
        <taxon>ecological metagenomes</taxon>
    </lineage>
</organism>